<evidence type="ECO:0000259" key="3">
    <source>
        <dbReference type="Pfam" id="PF19040"/>
    </source>
</evidence>
<dbReference type="GO" id="GO:0016747">
    <property type="term" value="F:acyltransferase activity, transferring groups other than amino-acyl groups"/>
    <property type="evidence" value="ECO:0007669"/>
    <property type="project" value="InterPro"/>
</dbReference>
<keyword evidence="4" id="KW-0012">Acyltransferase</keyword>
<organism evidence="4 5">
    <name type="scientific">Croceicoccus mobilis</name>
    <dbReference type="NCBI Taxonomy" id="1703339"/>
    <lineage>
        <taxon>Bacteria</taxon>
        <taxon>Pseudomonadati</taxon>
        <taxon>Pseudomonadota</taxon>
        <taxon>Alphaproteobacteria</taxon>
        <taxon>Sphingomonadales</taxon>
        <taxon>Erythrobacteraceae</taxon>
        <taxon>Croceicoccus</taxon>
    </lineage>
</organism>
<keyword evidence="4" id="KW-0808">Transferase</keyword>
<sequence>MQSKYRPDIDGLRTIAVVPVVLFHAGLGPSGGFVGVDIFFVISGYLITMGLLSDNERGIFSIARFYERRIRRILPALTVVALATLLAGAFIMLPSEFDALGASTLSTALFYSNIHFWAAQSYFAAENLTNPLLHTWSLSVEEQFYIVWPVAIWAIYKLRLDRFLPQLMVLGIVATLIATEVMLGYSAKTAFYMAPLRAWELMMGALLATGKVPQVKSPAMAQGLSVLALGLIAWSLFTLTEASRFPGISAAPACIGSALLIHLGGPDRSIGGRLLALKPMVWIGLISYSLYLWHWPIFSLFTLAKGAHMSVGEGLALSALSVLLAWASLRFIEKPFRRPPGSKHQRGGADWPLLARGAAVLVAIGALGTTIMLSDGFPSRVPEQVARIDAQQLDVVNVDVGCMVDSNMPADLAQSCFSTPAERQASVAVWGDSFARQYANEMMAHYRAAGDGSDDAMPLMLMATGCTPISGVTPTFGLGRVDERCKAFSDFAADSLESMPELKHLIIAGRWSNLYAIQIPGEIAPPPTARFYLSDAKPQRTFDNTMAQMEQSLERLVLAMQDKGVSVTIIAEPPRYSHQVKSCAARAAWNGEEPGIACATTTGQQREFHKPVEKMLEGLAARHANVTLYDPLTRFCGNGDDALCKGYADGELLAFDNDHLTTAGSYVALKGFDWPSAMN</sequence>
<dbReference type="PANTHER" id="PTHR23028:SF53">
    <property type="entry name" value="ACYL_TRANSF_3 DOMAIN-CONTAINING PROTEIN"/>
    <property type="match status" value="1"/>
</dbReference>
<feature type="transmembrane region" description="Helical" evidence="1">
    <location>
        <begin position="220"/>
        <end position="239"/>
    </location>
</feature>
<keyword evidence="1" id="KW-0812">Transmembrane</keyword>
<keyword evidence="1" id="KW-1133">Transmembrane helix</keyword>
<feature type="domain" description="SGNH" evidence="3">
    <location>
        <begin position="411"/>
        <end position="666"/>
    </location>
</feature>
<protein>
    <submittedName>
        <fullName evidence="4">Acyltransferase</fullName>
    </submittedName>
</protein>
<feature type="transmembrane region" description="Helical" evidence="1">
    <location>
        <begin position="73"/>
        <end position="93"/>
    </location>
</feature>
<dbReference type="Pfam" id="PF01757">
    <property type="entry name" value="Acyl_transf_3"/>
    <property type="match status" value="1"/>
</dbReference>
<dbReference type="InterPro" id="IPR002656">
    <property type="entry name" value="Acyl_transf_3_dom"/>
</dbReference>
<evidence type="ECO:0000313" key="4">
    <source>
        <dbReference type="EMBL" id="GGD60357.1"/>
    </source>
</evidence>
<feature type="transmembrane region" description="Helical" evidence="1">
    <location>
        <begin position="245"/>
        <end position="263"/>
    </location>
</feature>
<feature type="transmembrane region" description="Helical" evidence="1">
    <location>
        <begin position="167"/>
        <end position="185"/>
    </location>
</feature>
<dbReference type="PANTHER" id="PTHR23028">
    <property type="entry name" value="ACETYLTRANSFERASE"/>
    <property type="match status" value="1"/>
</dbReference>
<proteinExistence type="predicted"/>
<dbReference type="InterPro" id="IPR043968">
    <property type="entry name" value="SGNH"/>
</dbReference>
<reference evidence="4" key="1">
    <citation type="journal article" date="2014" name="Int. J. Syst. Evol. Microbiol.">
        <title>Complete genome sequence of Corynebacterium casei LMG S-19264T (=DSM 44701T), isolated from a smear-ripened cheese.</title>
        <authorList>
            <consortium name="US DOE Joint Genome Institute (JGI-PGF)"/>
            <person name="Walter F."/>
            <person name="Albersmeier A."/>
            <person name="Kalinowski J."/>
            <person name="Ruckert C."/>
        </authorList>
    </citation>
    <scope>NUCLEOTIDE SEQUENCE</scope>
    <source>
        <strain evidence="4">CGMCC 1.15360</strain>
    </source>
</reference>
<keyword evidence="5" id="KW-1185">Reference proteome</keyword>
<accession>A0A917DQM1</accession>
<dbReference type="GO" id="GO:0016020">
    <property type="term" value="C:membrane"/>
    <property type="evidence" value="ECO:0007669"/>
    <property type="project" value="TreeGrafter"/>
</dbReference>
<dbReference type="Pfam" id="PF19040">
    <property type="entry name" value="SGNH"/>
    <property type="match status" value="1"/>
</dbReference>
<feature type="transmembrane region" description="Helical" evidence="1">
    <location>
        <begin position="33"/>
        <end position="52"/>
    </location>
</feature>
<feature type="domain" description="Acyltransferase 3" evidence="2">
    <location>
        <begin position="8"/>
        <end position="328"/>
    </location>
</feature>
<dbReference type="OrthoDB" id="9796461at2"/>
<gene>
    <name evidence="4" type="ORF">GCM10010990_07230</name>
</gene>
<dbReference type="RefSeq" id="WP_066773487.1">
    <property type="nucleotide sequence ID" value="NZ_BMIP01000001.1"/>
</dbReference>
<comment type="caution">
    <text evidence="4">The sequence shown here is derived from an EMBL/GenBank/DDBJ whole genome shotgun (WGS) entry which is preliminary data.</text>
</comment>
<dbReference type="EMBL" id="BMIP01000001">
    <property type="protein sequence ID" value="GGD60357.1"/>
    <property type="molecule type" value="Genomic_DNA"/>
</dbReference>
<evidence type="ECO:0000259" key="2">
    <source>
        <dbReference type="Pfam" id="PF01757"/>
    </source>
</evidence>
<dbReference type="Proteomes" id="UP000612349">
    <property type="component" value="Unassembled WGS sequence"/>
</dbReference>
<reference evidence="4" key="2">
    <citation type="submission" date="2020-09" db="EMBL/GenBank/DDBJ databases">
        <authorList>
            <person name="Sun Q."/>
            <person name="Zhou Y."/>
        </authorList>
    </citation>
    <scope>NUCLEOTIDE SEQUENCE</scope>
    <source>
        <strain evidence="4">CGMCC 1.15360</strain>
    </source>
</reference>
<evidence type="ECO:0000313" key="5">
    <source>
        <dbReference type="Proteomes" id="UP000612349"/>
    </source>
</evidence>
<evidence type="ECO:0000256" key="1">
    <source>
        <dbReference type="SAM" id="Phobius"/>
    </source>
</evidence>
<dbReference type="GO" id="GO:0009103">
    <property type="term" value="P:lipopolysaccharide biosynthetic process"/>
    <property type="evidence" value="ECO:0007669"/>
    <property type="project" value="TreeGrafter"/>
</dbReference>
<dbReference type="InterPro" id="IPR050879">
    <property type="entry name" value="Acyltransferase_3"/>
</dbReference>
<dbReference type="AlphaFoldDB" id="A0A917DQM1"/>
<feature type="transmembrane region" description="Helical" evidence="1">
    <location>
        <begin position="314"/>
        <end position="332"/>
    </location>
</feature>
<keyword evidence="1" id="KW-0472">Membrane</keyword>
<name>A0A917DQM1_9SPHN</name>
<feature type="transmembrane region" description="Helical" evidence="1">
    <location>
        <begin position="275"/>
        <end position="294"/>
    </location>
</feature>